<keyword evidence="2" id="KW-0547">Nucleotide-binding</keyword>
<evidence type="ECO:0000259" key="8">
    <source>
        <dbReference type="SMART" id="SM00382"/>
    </source>
</evidence>
<dbReference type="Gene3D" id="1.20.58.80">
    <property type="entry name" value="Phosphotransferase system, lactose/cellobiose-type IIA subunit"/>
    <property type="match status" value="1"/>
</dbReference>
<keyword evidence="3" id="KW-0067">ATP-binding</keyword>
<dbReference type="Pfam" id="PF17862">
    <property type="entry name" value="AAA_lid_3"/>
    <property type="match status" value="1"/>
</dbReference>
<proteinExistence type="predicted"/>
<evidence type="ECO:0000256" key="1">
    <source>
        <dbReference type="ARBA" id="ARBA00022701"/>
    </source>
</evidence>
<feature type="compositionally biased region" description="Polar residues" evidence="7">
    <location>
        <begin position="518"/>
        <end position="533"/>
    </location>
</feature>
<feature type="region of interest" description="Disordered" evidence="7">
    <location>
        <begin position="518"/>
        <end position="551"/>
    </location>
</feature>
<dbReference type="InterPro" id="IPR003959">
    <property type="entry name" value="ATPase_AAA_core"/>
</dbReference>
<dbReference type="SMART" id="SM00543">
    <property type="entry name" value="MIF4G"/>
    <property type="match status" value="1"/>
</dbReference>
<dbReference type="Gene3D" id="3.40.50.300">
    <property type="entry name" value="P-loop containing nucleotide triphosphate hydrolases"/>
    <property type="match status" value="1"/>
</dbReference>
<gene>
    <name evidence="10" type="primary">Necator_chrV.g20133</name>
    <name evidence="10" type="ORF">RB195_015341</name>
</gene>
<evidence type="ECO:0000256" key="7">
    <source>
        <dbReference type="SAM" id="MobiDB-lite"/>
    </source>
</evidence>
<feature type="compositionally biased region" description="Low complexity" evidence="7">
    <location>
        <begin position="47"/>
        <end position="67"/>
    </location>
</feature>
<organism evidence="10 11">
    <name type="scientific">Necator americanus</name>
    <name type="common">Human hookworm</name>
    <dbReference type="NCBI Taxonomy" id="51031"/>
    <lineage>
        <taxon>Eukaryota</taxon>
        <taxon>Metazoa</taxon>
        <taxon>Ecdysozoa</taxon>
        <taxon>Nematoda</taxon>
        <taxon>Chromadorea</taxon>
        <taxon>Rhabditida</taxon>
        <taxon>Rhabditina</taxon>
        <taxon>Rhabditomorpha</taxon>
        <taxon>Strongyloidea</taxon>
        <taxon>Ancylostomatidae</taxon>
        <taxon>Bunostominae</taxon>
        <taxon>Necator</taxon>
    </lineage>
</organism>
<sequence>MSSTPETQLSTQIVPSTEDGDKQSRHTKKPSNRPALQIYKPPGLRSGGSSNDGSVSSAAGGVTVGAALSPSTGVRSHMSSTINSQQQHKKTNREVEENNNYRSTTMTSDRDISLRHSDSHCQSSQRLKRTESSISSESAVSQKSSGSGSGRGNGNASIGRETGAPHVEKRSKQLTPPKKESKKKVMTEREMMEAAAGLRTLGISGNTTEIENWIASGFSADAVAESVGSTLCQHAIEGGGGRVVAKLCGSLRDAPSAYSLYRGLMSSISQYFECRDRLRADHFRMWISFLSFVADLYANIGGGKDGELVNFVFQVFDYLLRAPILETLKIEELESLISALLSVGYDLERECPDQLSLLKDLIRDAFIDVSEPWARKMILLLLELGASGWKLPAEANENVQGQYSLSVLDMSLASRRDASSAAKFDQFMTHYNQGRAKLMEAVEIDEKYDESFKEKKVLACELYKQGMDAFKKAESINIMDIQADKRKEASEAKEKMIGYHRSAKERFVTLMNKVQGTNVSNHSTSLPGTSSARVASPSRLGARVNSAPTGRRKVRKIASPSDLYVSQMRMSGQRIKDNQKKFPGIRSTKEKMGKAGRSTTACAAIPTRQQLLKGVDAKFGERLLDEMLDRTGVRLSDVAGCESAKEALEEAVILPAMNPGLFSGLRQPVKGILLFGPPGNGKTMLAKAVASEARQVFFNISAASLTSKWVGDAEKTIRSLFQIARNAQPAIIFIDEIDSILCDRSEKDTEVSRRMKTEFLLQFDGATSSTDDRILVIGATNRPFELDDAVLRRFPKRILLDLPDERARYTLLKTILEKHNMAAGLSDYDIRWIASRTPGYSNSDLVALCKEAAMVPVRSIDRKKLATTDESKLRNLRCSDFDKALDVIKPSSNSRNLQLLADFARRAGQVG</sequence>
<dbReference type="InterPro" id="IPR003890">
    <property type="entry name" value="MIF4G-like_typ-3"/>
</dbReference>
<feature type="compositionally biased region" description="Polar residues" evidence="7">
    <location>
        <begin position="98"/>
        <end position="107"/>
    </location>
</feature>
<dbReference type="Gene3D" id="1.25.40.180">
    <property type="match status" value="1"/>
</dbReference>
<dbReference type="PANTHER" id="PTHR23074:SF86">
    <property type="entry name" value="SPASTIN"/>
    <property type="match status" value="1"/>
</dbReference>
<dbReference type="Proteomes" id="UP001303046">
    <property type="component" value="Unassembled WGS sequence"/>
</dbReference>
<dbReference type="EC" id="5.6.1.1" evidence="6"/>
<feature type="compositionally biased region" description="Basic and acidic residues" evidence="7">
    <location>
        <begin position="108"/>
        <end position="119"/>
    </location>
</feature>
<evidence type="ECO:0000256" key="3">
    <source>
        <dbReference type="ARBA" id="ARBA00022840"/>
    </source>
</evidence>
<feature type="compositionally biased region" description="Polar residues" evidence="7">
    <location>
        <begin position="1"/>
        <end position="15"/>
    </location>
</feature>
<evidence type="ECO:0000259" key="9">
    <source>
        <dbReference type="SMART" id="SM00543"/>
    </source>
</evidence>
<comment type="caution">
    <text evidence="10">The sequence shown here is derived from an EMBL/GenBank/DDBJ whole genome shotgun (WGS) entry which is preliminary data.</text>
</comment>
<keyword evidence="11" id="KW-1185">Reference proteome</keyword>
<dbReference type="InterPro" id="IPR003593">
    <property type="entry name" value="AAA+_ATPase"/>
</dbReference>
<reference evidence="10 11" key="1">
    <citation type="submission" date="2023-08" db="EMBL/GenBank/DDBJ databases">
        <title>A Necator americanus chromosomal reference genome.</title>
        <authorList>
            <person name="Ilik V."/>
            <person name="Petrzelkova K.J."/>
            <person name="Pardy F."/>
            <person name="Fuh T."/>
            <person name="Niatou-Singa F.S."/>
            <person name="Gouil Q."/>
            <person name="Baker L."/>
            <person name="Ritchie M.E."/>
            <person name="Jex A.R."/>
            <person name="Gazzola D."/>
            <person name="Li H."/>
            <person name="Toshio Fujiwara R."/>
            <person name="Zhan B."/>
            <person name="Aroian R.V."/>
            <person name="Pafco B."/>
            <person name="Schwarz E.M."/>
        </authorList>
    </citation>
    <scope>NUCLEOTIDE SEQUENCE [LARGE SCALE GENOMIC DNA]</scope>
    <source>
        <strain evidence="10 11">Aroian</strain>
        <tissue evidence="10">Whole animal</tissue>
    </source>
</reference>
<feature type="region of interest" description="Disordered" evidence="7">
    <location>
        <begin position="1"/>
        <end position="186"/>
    </location>
</feature>
<feature type="domain" description="MIF4G" evidence="9">
    <location>
        <begin position="188"/>
        <end position="388"/>
    </location>
</feature>
<evidence type="ECO:0000256" key="5">
    <source>
        <dbReference type="ARBA" id="ARBA00036378"/>
    </source>
</evidence>
<name>A0ABR1E4N2_NECAM</name>
<evidence type="ECO:0000256" key="6">
    <source>
        <dbReference type="ARBA" id="ARBA00038871"/>
    </source>
</evidence>
<dbReference type="InterPro" id="IPR041569">
    <property type="entry name" value="AAA_lid_3"/>
</dbReference>
<keyword evidence="1" id="KW-0493">Microtubule</keyword>
<dbReference type="InterPro" id="IPR050304">
    <property type="entry name" value="MT-severing_AAA_ATPase"/>
</dbReference>
<dbReference type="PROSITE" id="PS00674">
    <property type="entry name" value="AAA"/>
    <property type="match status" value="1"/>
</dbReference>
<feature type="compositionally biased region" description="Low complexity" evidence="7">
    <location>
        <begin position="132"/>
        <end position="146"/>
    </location>
</feature>
<dbReference type="InterPro" id="IPR003960">
    <property type="entry name" value="ATPase_AAA_CS"/>
</dbReference>
<feature type="compositionally biased region" description="Polar residues" evidence="7">
    <location>
        <begin position="69"/>
        <end position="86"/>
    </location>
</feature>
<keyword evidence="4" id="KW-0413">Isomerase</keyword>
<protein>
    <recommendedName>
        <fullName evidence="6">microtubule-severing ATPase</fullName>
        <ecNumber evidence="6">5.6.1.1</ecNumber>
    </recommendedName>
</protein>
<evidence type="ECO:0000256" key="2">
    <source>
        <dbReference type="ARBA" id="ARBA00022741"/>
    </source>
</evidence>
<dbReference type="Gene3D" id="1.10.8.60">
    <property type="match status" value="1"/>
</dbReference>
<accession>A0ABR1E4N2</accession>
<dbReference type="PANTHER" id="PTHR23074">
    <property type="entry name" value="AAA DOMAIN-CONTAINING"/>
    <property type="match status" value="1"/>
</dbReference>
<feature type="domain" description="AAA+ ATPase" evidence="8">
    <location>
        <begin position="668"/>
        <end position="804"/>
    </location>
</feature>
<dbReference type="SMART" id="SM00382">
    <property type="entry name" value="AAA"/>
    <property type="match status" value="1"/>
</dbReference>
<evidence type="ECO:0000313" key="10">
    <source>
        <dbReference type="EMBL" id="KAK6757458.1"/>
    </source>
</evidence>
<dbReference type="InterPro" id="IPR027417">
    <property type="entry name" value="P-loop_NTPase"/>
</dbReference>
<dbReference type="SUPFAM" id="SSF52540">
    <property type="entry name" value="P-loop containing nucleoside triphosphate hydrolases"/>
    <property type="match status" value="1"/>
</dbReference>
<evidence type="ECO:0000313" key="11">
    <source>
        <dbReference type="Proteomes" id="UP001303046"/>
    </source>
</evidence>
<dbReference type="EMBL" id="JAVFWL010000005">
    <property type="protein sequence ID" value="KAK6757458.1"/>
    <property type="molecule type" value="Genomic_DNA"/>
</dbReference>
<evidence type="ECO:0000256" key="4">
    <source>
        <dbReference type="ARBA" id="ARBA00023235"/>
    </source>
</evidence>
<dbReference type="Pfam" id="PF00004">
    <property type="entry name" value="AAA"/>
    <property type="match status" value="1"/>
</dbReference>
<comment type="catalytic activity">
    <reaction evidence="5">
        <text>n ATP + n H2O + a microtubule = n ADP + n phosphate + (n+1) alpha/beta tubulin heterodimers.</text>
        <dbReference type="EC" id="5.6.1.1"/>
    </reaction>
</comment>
<feature type="compositionally biased region" description="Basic and acidic residues" evidence="7">
    <location>
        <begin position="166"/>
        <end position="186"/>
    </location>
</feature>